<dbReference type="RefSeq" id="WP_236498349.1">
    <property type="nucleotide sequence ID" value="NZ_CP091244.1"/>
</dbReference>
<dbReference type="Proteomes" id="UP001054801">
    <property type="component" value="Chromosome"/>
</dbReference>
<gene>
    <name evidence="1" type="ORF">L2Y54_19420</name>
</gene>
<evidence type="ECO:0000313" key="1">
    <source>
        <dbReference type="EMBL" id="UJS24074.1"/>
    </source>
</evidence>
<protein>
    <recommendedName>
        <fullName evidence="3">Dynamin family protein</fullName>
    </recommendedName>
</protein>
<accession>A0ABY3SYU9</accession>
<dbReference type="EMBL" id="CP091244">
    <property type="protein sequence ID" value="UJS24074.1"/>
    <property type="molecule type" value="Genomic_DNA"/>
</dbReference>
<keyword evidence="2" id="KW-1185">Reference proteome</keyword>
<evidence type="ECO:0008006" key="3">
    <source>
        <dbReference type="Google" id="ProtNLM"/>
    </source>
</evidence>
<dbReference type="SUPFAM" id="SSF52540">
    <property type="entry name" value="P-loop containing nucleoside triphosphate hydrolases"/>
    <property type="match status" value="1"/>
</dbReference>
<dbReference type="Gene3D" id="3.40.50.300">
    <property type="entry name" value="P-loop containing nucleotide triphosphate hydrolases"/>
    <property type="match status" value="1"/>
</dbReference>
<organism evidence="1 2">
    <name type="scientific">Thiothrix winogradskyi</name>
    <dbReference type="NCBI Taxonomy" id="96472"/>
    <lineage>
        <taxon>Bacteria</taxon>
        <taxon>Pseudomonadati</taxon>
        <taxon>Pseudomonadota</taxon>
        <taxon>Gammaproteobacteria</taxon>
        <taxon>Thiotrichales</taxon>
        <taxon>Thiotrichaceae</taxon>
        <taxon>Thiothrix</taxon>
    </lineage>
</organism>
<name>A0ABY3SYU9_9GAMM</name>
<reference evidence="1" key="1">
    <citation type="journal article" date="2022" name="Microorganisms">
        <title>Two New Species of Filamentous Sulfur Bacteria of the Genus Thiothrix, Thiothrix winogradskyi sp. nov. and 'Candidatus Thiothrix sulfatifontis' sp. nov.</title>
        <authorList>
            <person name="Ravin N.V."/>
            <person name="Rossetti S."/>
            <person name="Beletsky A.V."/>
            <person name="Kadnikov V.V."/>
            <person name="Rudenko T.S."/>
            <person name="Smolyakov D.D."/>
            <person name="Moskvitina M.I."/>
            <person name="Gureeva M.V."/>
            <person name="Mardanov A.V."/>
            <person name="Grabovich M.Y."/>
        </authorList>
    </citation>
    <scope>NUCLEOTIDE SEQUENCE</scope>
    <source>
        <strain evidence="1">CT3</strain>
    </source>
</reference>
<sequence length="501" mass="56585">MSFPLPQDQSANIGKNTKLVEQAIQLFNDKMAEKIVDEMAVVHIIGAFSAGKSRLIRELLRCHHAAHDLLPISSQERQSALPLEITYGEVSRLLRVGEKHDAVMLSAFPERGEQRRFDASQYRLRLELPEPALLLGDMVLCSAEEGIKRLVVKDMPGWNSGDSFVAENALANGLVGADNISLVYVVRANGVDSQDDLSRLRAIFTAVETGDAFFYNGFHLVVVVTRCDDVSEHAAITSRITERLLQLAEEVGIEDDFKLTVLCVDFGKEQDALNHKLFIEKFWKAIFLPIAKEKSLISPLGLAGRLQHWKKDWLIQAKLMGSLALMSAARHWVEGFKKEGQFVAYMNSTRLLGLSKEERCSKVHSTWRKQVGFWQQSEEVISKLTLGDDHPLAHFWNNYWLKRLSDITKKVDELALKMELTIKILPLSTTDLQDYFHDQVEGSYCQAMRALNSSFYCVADSLEAIKNDQDQAKVVATLLSVSHLDAKYSDYYNFFKKSQGI</sequence>
<evidence type="ECO:0000313" key="2">
    <source>
        <dbReference type="Proteomes" id="UP001054801"/>
    </source>
</evidence>
<dbReference type="InterPro" id="IPR027417">
    <property type="entry name" value="P-loop_NTPase"/>
</dbReference>
<proteinExistence type="predicted"/>